<feature type="transmembrane region" description="Helical" evidence="6">
    <location>
        <begin position="6"/>
        <end position="26"/>
    </location>
</feature>
<dbReference type="RefSeq" id="WP_114438139.1">
    <property type="nucleotide sequence ID" value="NZ_QPIZ01000042.1"/>
</dbReference>
<feature type="transmembrane region" description="Helical" evidence="6">
    <location>
        <begin position="92"/>
        <end position="114"/>
    </location>
</feature>
<organism evidence="7 8">
    <name type="scientific">Marinilabilia salmonicolor</name>
    <dbReference type="NCBI Taxonomy" id="989"/>
    <lineage>
        <taxon>Bacteria</taxon>
        <taxon>Pseudomonadati</taxon>
        <taxon>Bacteroidota</taxon>
        <taxon>Bacteroidia</taxon>
        <taxon>Marinilabiliales</taxon>
        <taxon>Marinilabiliaceae</taxon>
        <taxon>Marinilabilia</taxon>
    </lineage>
</organism>
<keyword evidence="8" id="KW-1185">Reference proteome</keyword>
<feature type="transmembrane region" description="Helical" evidence="6">
    <location>
        <begin position="179"/>
        <end position="199"/>
    </location>
</feature>
<dbReference type="AlphaFoldDB" id="A0A368UKT4"/>
<reference evidence="7 8" key="1">
    <citation type="submission" date="2018-07" db="EMBL/GenBank/DDBJ databases">
        <title>Freshwater and sediment microbial communities from various areas in North America, analyzing microbe dynamics in response to fracking.</title>
        <authorList>
            <person name="Lamendella R."/>
        </authorList>
    </citation>
    <scope>NUCLEOTIDE SEQUENCE [LARGE SCALE GENOMIC DNA]</scope>
    <source>
        <strain evidence="7 8">160A</strain>
    </source>
</reference>
<evidence type="ECO:0000256" key="3">
    <source>
        <dbReference type="ARBA" id="ARBA00022692"/>
    </source>
</evidence>
<evidence type="ECO:0000256" key="5">
    <source>
        <dbReference type="ARBA" id="ARBA00023136"/>
    </source>
</evidence>
<comment type="subcellular location">
    <subcellularLocation>
        <location evidence="1">Membrane</location>
        <topology evidence="1">Multi-pass membrane protein</topology>
    </subcellularLocation>
</comment>
<gene>
    <name evidence="7" type="ORF">DFO77_1427</name>
</gene>
<dbReference type="Pfam" id="PF03649">
    <property type="entry name" value="UPF0014"/>
    <property type="match status" value="1"/>
</dbReference>
<evidence type="ECO:0000256" key="6">
    <source>
        <dbReference type="SAM" id="Phobius"/>
    </source>
</evidence>
<evidence type="ECO:0000313" key="7">
    <source>
        <dbReference type="EMBL" id="RCW26076.1"/>
    </source>
</evidence>
<evidence type="ECO:0000256" key="4">
    <source>
        <dbReference type="ARBA" id="ARBA00022989"/>
    </source>
</evidence>
<evidence type="ECO:0000256" key="2">
    <source>
        <dbReference type="ARBA" id="ARBA00005268"/>
    </source>
</evidence>
<dbReference type="PANTHER" id="PTHR30028">
    <property type="entry name" value="UPF0014 INNER MEMBRANE PROTEIN YBBM-RELATED"/>
    <property type="match status" value="1"/>
</dbReference>
<proteinExistence type="inferred from homology"/>
<feature type="transmembrane region" description="Helical" evidence="6">
    <location>
        <begin position="219"/>
        <end position="241"/>
    </location>
</feature>
<feature type="transmembrane region" description="Helical" evidence="6">
    <location>
        <begin position="62"/>
        <end position="80"/>
    </location>
</feature>
<keyword evidence="3 6" id="KW-0812">Transmembrane</keyword>
<feature type="transmembrane region" description="Helical" evidence="6">
    <location>
        <begin position="38"/>
        <end position="56"/>
    </location>
</feature>
<dbReference type="EMBL" id="QPIZ01000042">
    <property type="protein sequence ID" value="RCW26076.1"/>
    <property type="molecule type" value="Genomic_DNA"/>
</dbReference>
<accession>A0A368UKT4</accession>
<evidence type="ECO:0000313" key="8">
    <source>
        <dbReference type="Proteomes" id="UP000252733"/>
    </source>
</evidence>
<name>A0A368UKT4_9BACT</name>
<comment type="caution">
    <text evidence="7">The sequence shown here is derived from an EMBL/GenBank/DDBJ whole genome shotgun (WGS) entry which is preliminary data.</text>
</comment>
<feature type="transmembrane region" description="Helical" evidence="6">
    <location>
        <begin position="126"/>
        <end position="148"/>
    </location>
</feature>
<keyword evidence="5 6" id="KW-0472">Membrane</keyword>
<keyword evidence="4 6" id="KW-1133">Transmembrane helix</keyword>
<dbReference type="InterPro" id="IPR005226">
    <property type="entry name" value="UPF0014_fam"/>
</dbReference>
<dbReference type="PANTHER" id="PTHR30028:SF0">
    <property type="entry name" value="PROTEIN ALUMINUM SENSITIVE 3"/>
    <property type="match status" value="1"/>
</dbReference>
<sequence>MIDIKLWDLLLGFSSLVIPFFIFSYYMVKLNRDLIISVLRMIVQLFLVAVYLEWIFEKNNAWINTAWVLIMVMVGGATVVKRVGISWKQFLLPFIIAGLISMTIIDGFFLGLVIKSGYFFDARYFVPISGMVLGNSLNHNIVGLTAFFKGLHKDRELYYFLLTNSGSSRLALRPFIQDALIKGLNPLLATMSVIGLISLPGMMTGQILGGASPAVAIKYQVMIMLAIFVGCTLTLVLSILFSKRMAFDEMGNVRGES</sequence>
<protein>
    <submittedName>
        <fullName evidence="7">Putative ABC transport system permease protein</fullName>
    </submittedName>
</protein>
<comment type="similarity">
    <text evidence="2">Belongs to the UPF0014 family.</text>
</comment>
<evidence type="ECO:0000256" key="1">
    <source>
        <dbReference type="ARBA" id="ARBA00004141"/>
    </source>
</evidence>
<dbReference type="Proteomes" id="UP000252733">
    <property type="component" value="Unassembled WGS sequence"/>
</dbReference>
<dbReference type="GO" id="GO:0005886">
    <property type="term" value="C:plasma membrane"/>
    <property type="evidence" value="ECO:0007669"/>
    <property type="project" value="TreeGrafter"/>
</dbReference>